<dbReference type="Proteomes" id="UP000004956">
    <property type="component" value="Unassembled WGS sequence"/>
</dbReference>
<dbReference type="GO" id="GO:0120010">
    <property type="term" value="P:intermembrane phospholipid transfer"/>
    <property type="evidence" value="ECO:0007669"/>
    <property type="project" value="TreeGrafter"/>
</dbReference>
<accession>H3KBM9</accession>
<dbReference type="STRING" id="762967.HMPREF9440_00125"/>
<dbReference type="RefSeq" id="WP_008540471.1">
    <property type="nucleotide sequence ID" value="NZ_JH604847.1"/>
</dbReference>
<dbReference type="EMBL" id="AFBQ01000013">
    <property type="protein sequence ID" value="EHY32515.1"/>
    <property type="molecule type" value="Genomic_DNA"/>
</dbReference>
<evidence type="ECO:0000313" key="5">
    <source>
        <dbReference type="Proteomes" id="UP000004956"/>
    </source>
</evidence>
<comment type="similarity">
    <text evidence="1">Belongs to the MlaA family.</text>
</comment>
<comment type="caution">
    <text evidence="4">The sequence shown here is derived from an EMBL/GenBank/DDBJ whole genome shotgun (WGS) entry which is preliminary data.</text>
</comment>
<dbReference type="OrthoDB" id="9785326at2"/>
<sequence>MEATFAPKKLRGALAALSGALVLAGCAQVPPNAGENPADPYEAMNRHVYAFNDSIDRAVLKPVAKGYKAVTPEIVQTGVSNATDNLFSPSHAVNNVLQGKVSDGIGQGFRFLVNSTFGLLGLIDVADMIGLEEKQEDFGQTLAVWGVGQGSYLVIPFLGPSSTRDVWRYPEEFVTSPMTYALWNEDWWIGAAITAVGVIDTRAQLLEYEDLRAGVVDEYAAMRDAYLAGRERAVADGGVADPDAELERLTPLPLDDEE</sequence>
<dbReference type="HOGENOM" id="CLU_059326_3_1_4"/>
<dbReference type="PATRIC" id="fig|762967.3.peg.111"/>
<dbReference type="GO" id="GO:0016020">
    <property type="term" value="C:membrane"/>
    <property type="evidence" value="ECO:0007669"/>
    <property type="project" value="InterPro"/>
</dbReference>
<evidence type="ECO:0000256" key="2">
    <source>
        <dbReference type="ARBA" id="ARBA00022729"/>
    </source>
</evidence>
<dbReference type="AlphaFoldDB" id="H3KBM9"/>
<dbReference type="PANTHER" id="PTHR30035:SF3">
    <property type="entry name" value="INTERMEMBRANE PHOSPHOLIPID TRANSPORT SYSTEM LIPOPROTEIN MLAA"/>
    <property type="match status" value="1"/>
</dbReference>
<dbReference type="PRINTS" id="PR01805">
    <property type="entry name" value="VACJLIPOPROT"/>
</dbReference>
<protein>
    <submittedName>
        <fullName evidence="4">VacJ-like protein</fullName>
    </submittedName>
</protein>
<evidence type="ECO:0000256" key="3">
    <source>
        <dbReference type="SAM" id="SignalP"/>
    </source>
</evidence>
<evidence type="ECO:0000313" key="4">
    <source>
        <dbReference type="EMBL" id="EHY32515.1"/>
    </source>
</evidence>
<reference evidence="4 5" key="1">
    <citation type="submission" date="2011-11" db="EMBL/GenBank/DDBJ databases">
        <authorList>
            <person name="Weinstock G."/>
            <person name="Sodergren E."/>
            <person name="Clifton S."/>
            <person name="Fulton L."/>
            <person name="Fulton B."/>
            <person name="Courtney L."/>
            <person name="Fronick C."/>
            <person name="Harrison M."/>
            <person name="Strong C."/>
            <person name="Farmer C."/>
            <person name="Delahaunty K."/>
            <person name="Markovic C."/>
            <person name="Hall O."/>
            <person name="Minx P."/>
            <person name="Tomlinson C."/>
            <person name="Mitreva M."/>
            <person name="Hou S."/>
            <person name="Chen J."/>
            <person name="Wollam A."/>
            <person name="Pepin K.H."/>
            <person name="Johnson M."/>
            <person name="Bhonagiri V."/>
            <person name="Zhang X."/>
            <person name="Suruliraj S."/>
            <person name="Warren W."/>
            <person name="Chinwalla A."/>
            <person name="Mardis E.R."/>
            <person name="Wilson R.K."/>
        </authorList>
    </citation>
    <scope>NUCLEOTIDE SEQUENCE [LARGE SCALE GENOMIC DNA]</scope>
    <source>
        <strain evidence="4 5">YIT 11816</strain>
    </source>
</reference>
<feature type="chain" id="PRO_5003588023" evidence="3">
    <location>
        <begin position="28"/>
        <end position="258"/>
    </location>
</feature>
<keyword evidence="5" id="KW-1185">Reference proteome</keyword>
<keyword evidence="2 3" id="KW-0732">Signal</keyword>
<evidence type="ECO:0000256" key="1">
    <source>
        <dbReference type="ARBA" id="ARBA00010634"/>
    </source>
</evidence>
<gene>
    <name evidence="4" type="ORF">HMPREF9440_00125</name>
</gene>
<dbReference type="PANTHER" id="PTHR30035">
    <property type="entry name" value="LIPOPROTEIN VACJ-RELATED"/>
    <property type="match status" value="1"/>
</dbReference>
<proteinExistence type="inferred from homology"/>
<feature type="signal peptide" evidence="3">
    <location>
        <begin position="1"/>
        <end position="27"/>
    </location>
</feature>
<dbReference type="InterPro" id="IPR007428">
    <property type="entry name" value="MlaA"/>
</dbReference>
<name>H3KBM9_9BURK</name>
<dbReference type="Pfam" id="PF04333">
    <property type="entry name" value="MlaA"/>
    <property type="match status" value="1"/>
</dbReference>
<organism evidence="4 5">
    <name type="scientific">Sutterella parvirubra YIT 11816</name>
    <dbReference type="NCBI Taxonomy" id="762967"/>
    <lineage>
        <taxon>Bacteria</taxon>
        <taxon>Pseudomonadati</taxon>
        <taxon>Pseudomonadota</taxon>
        <taxon>Betaproteobacteria</taxon>
        <taxon>Burkholderiales</taxon>
        <taxon>Sutterellaceae</taxon>
        <taxon>Sutterella</taxon>
    </lineage>
</organism>